<proteinExistence type="predicted"/>
<feature type="domain" description="CT398-like coiled coil hairpin" evidence="3">
    <location>
        <begin position="17"/>
        <end position="193"/>
    </location>
</feature>
<evidence type="ECO:0000259" key="3">
    <source>
        <dbReference type="Pfam" id="PF24481"/>
    </source>
</evidence>
<sequence>MALQVDPERQRRLLDVAESDRAIAAARHRRETLPERAVIAEGDSRIAALRSDRIIAETEVSDLQRQGSKLDAEIDQVRARADRDTQRLTSGAGPAKDLTSLQHEIDTLARRQGVLEDQALELMEQREQADQKLANAVEAHDAATAEVDAARVRLTDQQADLDDELARLDAARAEQVAEVPPELLAVYDRVRATGKVGAAKLIGAQCQACRLTLDTVALGEIRSAAPDAVVRCSECGAILIRD</sequence>
<evidence type="ECO:0000256" key="1">
    <source>
        <dbReference type="SAM" id="Coils"/>
    </source>
</evidence>
<dbReference type="Pfam" id="PF02591">
    <property type="entry name" value="Zn_ribbon_9"/>
    <property type="match status" value="1"/>
</dbReference>
<dbReference type="InterPro" id="IPR052376">
    <property type="entry name" value="Oxidative_Scav/Glycosyltrans"/>
</dbReference>
<dbReference type="EMBL" id="JABEND010000001">
    <property type="protein sequence ID" value="NNG34702.1"/>
    <property type="molecule type" value="Genomic_DNA"/>
</dbReference>
<dbReference type="PANTHER" id="PTHR39082">
    <property type="entry name" value="PHOSPHOLIPASE C-BETA-2-RELATED"/>
    <property type="match status" value="1"/>
</dbReference>
<dbReference type="InterPro" id="IPR003743">
    <property type="entry name" value="Zf-RING_7"/>
</dbReference>
<dbReference type="PANTHER" id="PTHR39082:SF1">
    <property type="entry name" value="SCAVENGER RECEPTOR CLASS A MEMBER 3"/>
    <property type="match status" value="1"/>
</dbReference>
<evidence type="ECO:0000259" key="2">
    <source>
        <dbReference type="Pfam" id="PF02591"/>
    </source>
</evidence>
<reference evidence="4 5" key="1">
    <citation type="submission" date="2020-05" db="EMBL/GenBank/DDBJ databases">
        <title>Nakamurella sp. DB0629 isolated from air conditioner.</title>
        <authorList>
            <person name="Kim D.H."/>
            <person name="Kim D.-U."/>
        </authorList>
    </citation>
    <scope>NUCLEOTIDE SEQUENCE [LARGE SCALE GENOMIC DNA]</scope>
    <source>
        <strain evidence="4 5">DB0629</strain>
    </source>
</reference>
<feature type="coiled-coil region" evidence="1">
    <location>
        <begin position="46"/>
        <end position="80"/>
    </location>
</feature>
<evidence type="ECO:0000313" key="5">
    <source>
        <dbReference type="Proteomes" id="UP000562984"/>
    </source>
</evidence>
<comment type="caution">
    <text evidence="4">The sequence shown here is derived from an EMBL/GenBank/DDBJ whole genome shotgun (WGS) entry which is preliminary data.</text>
</comment>
<dbReference type="Proteomes" id="UP000562984">
    <property type="component" value="Unassembled WGS sequence"/>
</dbReference>
<dbReference type="RefSeq" id="WP_171198296.1">
    <property type="nucleotide sequence ID" value="NZ_JABEND010000001.1"/>
</dbReference>
<feature type="domain" description="C4-type zinc ribbon" evidence="2">
    <location>
        <begin position="206"/>
        <end position="239"/>
    </location>
</feature>
<keyword evidence="1" id="KW-0175">Coiled coil</keyword>
<name>A0A849ACW2_9ACTN</name>
<organism evidence="4 5">
    <name type="scientific">Nakamurella aerolata</name>
    <dbReference type="NCBI Taxonomy" id="1656892"/>
    <lineage>
        <taxon>Bacteria</taxon>
        <taxon>Bacillati</taxon>
        <taxon>Actinomycetota</taxon>
        <taxon>Actinomycetes</taxon>
        <taxon>Nakamurellales</taxon>
        <taxon>Nakamurellaceae</taxon>
        <taxon>Nakamurella</taxon>
    </lineage>
</organism>
<feature type="coiled-coil region" evidence="1">
    <location>
        <begin position="115"/>
        <end position="174"/>
    </location>
</feature>
<gene>
    <name evidence="4" type="ORF">HKD39_02985</name>
</gene>
<dbReference type="Pfam" id="PF24481">
    <property type="entry name" value="CT398_CC"/>
    <property type="match status" value="1"/>
</dbReference>
<dbReference type="AlphaFoldDB" id="A0A849ACW2"/>
<evidence type="ECO:0008006" key="6">
    <source>
        <dbReference type="Google" id="ProtNLM"/>
    </source>
</evidence>
<protein>
    <recommendedName>
        <fullName evidence="6">C4-type zinc ribbon domain-containing protein</fullName>
    </recommendedName>
</protein>
<keyword evidence="5" id="KW-1185">Reference proteome</keyword>
<dbReference type="InterPro" id="IPR056003">
    <property type="entry name" value="CT398_CC_hairpin"/>
</dbReference>
<accession>A0A849ACW2</accession>
<evidence type="ECO:0000313" key="4">
    <source>
        <dbReference type="EMBL" id="NNG34702.1"/>
    </source>
</evidence>
<dbReference type="Gene3D" id="1.10.287.1490">
    <property type="match status" value="1"/>
</dbReference>